<keyword evidence="3" id="KW-1185">Reference proteome</keyword>
<protein>
    <submittedName>
        <fullName evidence="2">Uncharacterized protein</fullName>
    </submittedName>
</protein>
<evidence type="ECO:0000313" key="3">
    <source>
        <dbReference type="Proteomes" id="UP000297839"/>
    </source>
</evidence>
<dbReference type="RefSeq" id="WP_135250191.1">
    <property type="nucleotide sequence ID" value="NZ_SMLK01000003.1"/>
</dbReference>
<dbReference type="OrthoDB" id="8913478at2"/>
<dbReference type="AlphaFoldDB" id="A0A4Z0BVM5"/>
<feature type="compositionally biased region" description="Basic and acidic residues" evidence="1">
    <location>
        <begin position="323"/>
        <end position="332"/>
    </location>
</feature>
<name>A0A4Z0BVM5_9BURK</name>
<dbReference type="Proteomes" id="UP000297839">
    <property type="component" value="Unassembled WGS sequence"/>
</dbReference>
<feature type="region of interest" description="Disordered" evidence="1">
    <location>
        <begin position="260"/>
        <end position="348"/>
    </location>
</feature>
<proteinExistence type="predicted"/>
<sequence>MNAPRRVRKPLTARQVALAQLDMFGEVPVTRQDVYAWLMAVVQMDPESFRAADYIRNYRVLDKIVAAKLDGTFEQIVGPARASARFRELDAAGTANPDARNTLGVGEHRGELAPAPLPMKPVMRAPRRPPEVIARERERAKAEKRARGKLRTSVLNRWLPSGLPSFQAILEDLGQPDAEAIGAGLQVHPTTVRRWLRDGDAPHAIKLALFWMTRWGISTVEVNAQNDAINSERIARLHELEAEKLRDNLRLVERIADFGSANDPLPNVQARHQPAETAEGMSSGADVDERSAPLPPGEQAAGALRRRAQGGAAPGGRGAARPAAEERPRRGPEASSDSDDTGRNACAA</sequence>
<evidence type="ECO:0000313" key="2">
    <source>
        <dbReference type="EMBL" id="TFZ02095.1"/>
    </source>
</evidence>
<dbReference type="EMBL" id="SMLK01000003">
    <property type="protein sequence ID" value="TFZ02095.1"/>
    <property type="molecule type" value="Genomic_DNA"/>
</dbReference>
<evidence type="ECO:0000256" key="1">
    <source>
        <dbReference type="SAM" id="MobiDB-lite"/>
    </source>
</evidence>
<gene>
    <name evidence="2" type="ORF">EZ216_13045</name>
</gene>
<organism evidence="2 3">
    <name type="scientific">Ramlibacter humi</name>
    <dbReference type="NCBI Taxonomy" id="2530451"/>
    <lineage>
        <taxon>Bacteria</taxon>
        <taxon>Pseudomonadati</taxon>
        <taxon>Pseudomonadota</taxon>
        <taxon>Betaproteobacteria</taxon>
        <taxon>Burkholderiales</taxon>
        <taxon>Comamonadaceae</taxon>
        <taxon>Ramlibacter</taxon>
    </lineage>
</organism>
<reference evidence="2 3" key="1">
    <citation type="submission" date="2019-03" db="EMBL/GenBank/DDBJ databases">
        <title>Ramlibacter sp. 18x22-1, whole genome shotgun sequence.</title>
        <authorList>
            <person name="Zhang X."/>
            <person name="Feng G."/>
            <person name="Zhu H."/>
        </authorList>
    </citation>
    <scope>NUCLEOTIDE SEQUENCE [LARGE SCALE GENOMIC DNA]</scope>
    <source>
        <strain evidence="2 3">18x22-1</strain>
    </source>
</reference>
<comment type="caution">
    <text evidence="2">The sequence shown here is derived from an EMBL/GenBank/DDBJ whole genome shotgun (WGS) entry which is preliminary data.</text>
</comment>
<accession>A0A4Z0BVM5</accession>